<evidence type="ECO:0000256" key="5">
    <source>
        <dbReference type="ARBA" id="ARBA00030918"/>
    </source>
</evidence>
<comment type="caution">
    <text evidence="8">The sequence shown here is derived from an EMBL/GenBank/DDBJ whole genome shotgun (WGS) entry which is preliminary data.</text>
</comment>
<dbReference type="GO" id="GO:0009253">
    <property type="term" value="P:peptidoglycan catabolic process"/>
    <property type="evidence" value="ECO:0007669"/>
    <property type="project" value="TreeGrafter"/>
</dbReference>
<dbReference type="Pfam" id="PF03562">
    <property type="entry name" value="MltA"/>
    <property type="match status" value="1"/>
</dbReference>
<organism evidence="8 9">
    <name type="scientific">Enterovirga rhinocerotis</name>
    <dbReference type="NCBI Taxonomy" id="1339210"/>
    <lineage>
        <taxon>Bacteria</taxon>
        <taxon>Pseudomonadati</taxon>
        <taxon>Pseudomonadota</taxon>
        <taxon>Alphaproteobacteria</taxon>
        <taxon>Hyphomicrobiales</taxon>
        <taxon>Methylobacteriaceae</taxon>
        <taxon>Enterovirga</taxon>
    </lineage>
</organism>
<protein>
    <recommendedName>
        <fullName evidence="2">peptidoglycan lytic exotransglycosylase</fullName>
        <ecNumber evidence="2">4.2.2.n1</ecNumber>
    </recommendedName>
    <alternativeName>
        <fullName evidence="5">Murein hydrolase A</fullName>
    </alternativeName>
</protein>
<feature type="signal peptide" evidence="6">
    <location>
        <begin position="1"/>
        <end position="25"/>
    </location>
</feature>
<feature type="domain" description="Lytic transglycosylase MltA" evidence="7">
    <location>
        <begin position="105"/>
        <end position="263"/>
    </location>
</feature>
<name>A0A4R7BNS4_9HYPH</name>
<evidence type="ECO:0000256" key="6">
    <source>
        <dbReference type="SAM" id="SignalP"/>
    </source>
</evidence>
<dbReference type="PIRSF" id="PIRSF019422">
    <property type="entry name" value="MltA"/>
    <property type="match status" value="1"/>
</dbReference>
<keyword evidence="3" id="KW-0456">Lyase</keyword>
<dbReference type="PANTHER" id="PTHR30124:SF0">
    <property type="entry name" value="MEMBRANE-BOUND LYTIC MUREIN TRANSGLYCOSYLASE A"/>
    <property type="match status" value="1"/>
</dbReference>
<keyword evidence="9" id="KW-1185">Reference proteome</keyword>
<dbReference type="EC" id="4.2.2.n1" evidence="2"/>
<evidence type="ECO:0000256" key="2">
    <source>
        <dbReference type="ARBA" id="ARBA00012587"/>
    </source>
</evidence>
<keyword evidence="6" id="KW-0732">Signal</keyword>
<dbReference type="CDD" id="cd14668">
    <property type="entry name" value="mlta_B"/>
    <property type="match status" value="1"/>
</dbReference>
<reference evidence="8 9" key="1">
    <citation type="submission" date="2019-03" db="EMBL/GenBank/DDBJ databases">
        <title>Genomic Encyclopedia of Type Strains, Phase IV (KMG-IV): sequencing the most valuable type-strain genomes for metagenomic binning, comparative biology and taxonomic classification.</title>
        <authorList>
            <person name="Goeker M."/>
        </authorList>
    </citation>
    <scope>NUCLEOTIDE SEQUENCE [LARGE SCALE GENOMIC DNA]</scope>
    <source>
        <strain evidence="8 9">DSM 25903</strain>
    </source>
</reference>
<dbReference type="InterPro" id="IPR026044">
    <property type="entry name" value="MltA"/>
</dbReference>
<dbReference type="CDD" id="cd14485">
    <property type="entry name" value="mltA_like_LT_A"/>
    <property type="match status" value="1"/>
</dbReference>
<proteinExistence type="predicted"/>
<comment type="catalytic activity">
    <reaction evidence="1">
        <text>Exolytic cleavage of the (1-&gt;4)-beta-glycosidic linkage between N-acetylmuramic acid (MurNAc) and N-acetylglucosamine (GlcNAc) residues in peptidoglycan, from either the reducing or the non-reducing ends of the peptidoglycan chains, with concomitant formation of a 1,6-anhydrobond in the MurNAc residue.</text>
        <dbReference type="EC" id="4.2.2.n1"/>
    </reaction>
</comment>
<dbReference type="InterPro" id="IPR010611">
    <property type="entry name" value="3D_dom"/>
</dbReference>
<dbReference type="GO" id="GO:0071555">
    <property type="term" value="P:cell wall organization"/>
    <property type="evidence" value="ECO:0007669"/>
    <property type="project" value="UniProtKB-KW"/>
</dbReference>
<evidence type="ECO:0000313" key="8">
    <source>
        <dbReference type="EMBL" id="TDR87174.1"/>
    </source>
</evidence>
<dbReference type="GO" id="GO:0008933">
    <property type="term" value="F:peptidoglycan lytic transglycosylase activity"/>
    <property type="evidence" value="ECO:0007669"/>
    <property type="project" value="TreeGrafter"/>
</dbReference>
<dbReference type="OrthoDB" id="9783686at2"/>
<dbReference type="Proteomes" id="UP000295122">
    <property type="component" value="Unassembled WGS sequence"/>
</dbReference>
<dbReference type="GO" id="GO:0019867">
    <property type="term" value="C:outer membrane"/>
    <property type="evidence" value="ECO:0007669"/>
    <property type="project" value="InterPro"/>
</dbReference>
<accession>A0A4R7BNS4</accession>
<feature type="chain" id="PRO_5020727302" description="peptidoglycan lytic exotransglycosylase" evidence="6">
    <location>
        <begin position="26"/>
        <end position="374"/>
    </location>
</feature>
<evidence type="ECO:0000256" key="4">
    <source>
        <dbReference type="ARBA" id="ARBA00023316"/>
    </source>
</evidence>
<dbReference type="SMART" id="SM00925">
    <property type="entry name" value="MltA"/>
    <property type="match status" value="1"/>
</dbReference>
<dbReference type="InterPro" id="IPR036908">
    <property type="entry name" value="RlpA-like_sf"/>
</dbReference>
<dbReference type="PANTHER" id="PTHR30124">
    <property type="entry name" value="MEMBRANE-BOUND LYTIC MUREIN TRANSGLYCOSYLASE A"/>
    <property type="match status" value="1"/>
</dbReference>
<evidence type="ECO:0000313" key="9">
    <source>
        <dbReference type="Proteomes" id="UP000295122"/>
    </source>
</evidence>
<dbReference type="AlphaFoldDB" id="A0A4R7BNS4"/>
<evidence type="ECO:0000256" key="1">
    <source>
        <dbReference type="ARBA" id="ARBA00001420"/>
    </source>
</evidence>
<dbReference type="RefSeq" id="WP_133773868.1">
    <property type="nucleotide sequence ID" value="NZ_SNZR01000016.1"/>
</dbReference>
<dbReference type="Gene3D" id="2.40.40.10">
    <property type="entry name" value="RlpA-like domain"/>
    <property type="match status" value="1"/>
</dbReference>
<dbReference type="Gene3D" id="2.40.240.50">
    <property type="entry name" value="Barwin-like endoglucanases"/>
    <property type="match status" value="1"/>
</dbReference>
<evidence type="ECO:0000259" key="7">
    <source>
        <dbReference type="SMART" id="SM00925"/>
    </source>
</evidence>
<sequence>MARLIAAAGIMAAALLAGSPASARADRPPSRPPLSFSDLPGWRDDDVAAALSAFRRSCVAASARCRAAQQAALSGGEAPRRFFETWFRPVEIAADGFLTGYFEPEVPGSLVPDAVHTMPLRSRPPSLVMKGAGTPSGWPADPAGLVAARRTAKGYAPMPDRAAIEAGALDGEARPIVYLDPVDAFMIHVQGSARVRLADGRVLRVGYDGKNGYPYTAIGRVLAEREGIPPAQVTADRLWAWLKAHPAKAPAIMRANRSFIFFRWLQTDPSLGPIGGSGLPLTAGRSLAVDRKVWPYGTPVWLEADLPHPDGGTRRLRRLVVAQDTGTAIVGRARGDLFFGSGDQAGREASIVRHPVRWIVLRPVEPAKPRGGGR</sequence>
<gene>
    <name evidence="8" type="ORF">EV668_4254</name>
</gene>
<dbReference type="SUPFAM" id="SSF50685">
    <property type="entry name" value="Barwin-like endoglucanases"/>
    <property type="match status" value="1"/>
</dbReference>
<dbReference type="EMBL" id="SNZR01000016">
    <property type="protein sequence ID" value="TDR87174.1"/>
    <property type="molecule type" value="Genomic_DNA"/>
</dbReference>
<keyword evidence="4" id="KW-0961">Cell wall biogenesis/degradation</keyword>
<dbReference type="GO" id="GO:0009254">
    <property type="term" value="P:peptidoglycan turnover"/>
    <property type="evidence" value="ECO:0007669"/>
    <property type="project" value="InterPro"/>
</dbReference>
<dbReference type="Pfam" id="PF06725">
    <property type="entry name" value="3D"/>
    <property type="match status" value="1"/>
</dbReference>
<evidence type="ECO:0000256" key="3">
    <source>
        <dbReference type="ARBA" id="ARBA00023239"/>
    </source>
</evidence>
<dbReference type="GO" id="GO:0004553">
    <property type="term" value="F:hydrolase activity, hydrolyzing O-glycosyl compounds"/>
    <property type="evidence" value="ECO:0007669"/>
    <property type="project" value="InterPro"/>
</dbReference>
<dbReference type="InterPro" id="IPR005300">
    <property type="entry name" value="MltA_B"/>
</dbReference>